<evidence type="ECO:0000313" key="2">
    <source>
        <dbReference type="Proteomes" id="UP000626109"/>
    </source>
</evidence>
<sequence>MERLYSDITTMPGANELVARLQELRVPMAIATSSVKSSFDVKMTYHPQLLEPMAAVVTGDDPAVLRGKPAPDIFLEAARRLRAEPSRCVVFEDSPHGIAAARAAGMFAVAIPDERLPGNDFSQADQVLATLAEWTKTLS</sequence>
<dbReference type="PANTHER" id="PTHR18901:SF38">
    <property type="entry name" value="PSEUDOURIDINE-5'-PHOSPHATASE"/>
    <property type="match status" value="1"/>
</dbReference>
<accession>A0A813IMB2</accession>
<dbReference type="Gene3D" id="3.40.50.1000">
    <property type="entry name" value="HAD superfamily/HAD-like"/>
    <property type="match status" value="1"/>
</dbReference>
<dbReference type="GO" id="GO:0016791">
    <property type="term" value="F:phosphatase activity"/>
    <property type="evidence" value="ECO:0007669"/>
    <property type="project" value="TreeGrafter"/>
</dbReference>
<dbReference type="Pfam" id="PF00702">
    <property type="entry name" value="Hydrolase"/>
    <property type="match status" value="1"/>
</dbReference>
<dbReference type="NCBIfam" id="TIGR01509">
    <property type="entry name" value="HAD-SF-IA-v3"/>
    <property type="match status" value="1"/>
</dbReference>
<feature type="non-terminal residue" evidence="1">
    <location>
        <position position="139"/>
    </location>
</feature>
<gene>
    <name evidence="1" type="ORF">PGLA2088_LOCUS10279</name>
</gene>
<dbReference type="PANTHER" id="PTHR18901">
    <property type="entry name" value="2-DEOXYGLUCOSE-6-PHOSPHATE PHOSPHATASE 2"/>
    <property type="match status" value="1"/>
</dbReference>
<dbReference type="SUPFAM" id="SSF56784">
    <property type="entry name" value="HAD-like"/>
    <property type="match status" value="1"/>
</dbReference>
<dbReference type="InterPro" id="IPR006439">
    <property type="entry name" value="HAD-SF_hydro_IA"/>
</dbReference>
<dbReference type="InterPro" id="IPR023214">
    <property type="entry name" value="HAD_sf"/>
</dbReference>
<evidence type="ECO:0000313" key="1">
    <source>
        <dbReference type="EMBL" id="CAE8653265.1"/>
    </source>
</evidence>
<proteinExistence type="predicted"/>
<organism evidence="1 2">
    <name type="scientific">Polarella glacialis</name>
    <name type="common">Dinoflagellate</name>
    <dbReference type="NCBI Taxonomy" id="89957"/>
    <lineage>
        <taxon>Eukaryota</taxon>
        <taxon>Sar</taxon>
        <taxon>Alveolata</taxon>
        <taxon>Dinophyceae</taxon>
        <taxon>Suessiales</taxon>
        <taxon>Suessiaceae</taxon>
        <taxon>Polarella</taxon>
    </lineage>
</organism>
<dbReference type="FunFam" id="3.40.50.1000:FF:000055">
    <property type="entry name" value="Haloacid dehalogenase-like hydrolase family protein"/>
    <property type="match status" value="1"/>
</dbReference>
<protein>
    <submittedName>
        <fullName evidence="1">Uncharacterized protein</fullName>
    </submittedName>
</protein>
<dbReference type="AlphaFoldDB" id="A0A813IMB2"/>
<reference evidence="1" key="1">
    <citation type="submission" date="2021-02" db="EMBL/GenBank/DDBJ databases">
        <authorList>
            <person name="Dougan E. K."/>
            <person name="Rhodes N."/>
            <person name="Thang M."/>
            <person name="Chan C."/>
        </authorList>
    </citation>
    <scope>NUCLEOTIDE SEQUENCE</scope>
</reference>
<comment type="caution">
    <text evidence="1">The sequence shown here is derived from an EMBL/GenBank/DDBJ whole genome shotgun (WGS) entry which is preliminary data.</text>
</comment>
<name>A0A813IMB2_POLGL</name>
<dbReference type="Proteomes" id="UP000626109">
    <property type="component" value="Unassembled WGS sequence"/>
</dbReference>
<dbReference type="InterPro" id="IPR036412">
    <property type="entry name" value="HAD-like_sf"/>
</dbReference>
<dbReference type="EMBL" id="CAJNNW010011514">
    <property type="protein sequence ID" value="CAE8653265.1"/>
    <property type="molecule type" value="Genomic_DNA"/>
</dbReference>